<dbReference type="Proteomes" id="UP000264071">
    <property type="component" value="Unassembled WGS sequence"/>
</dbReference>
<keyword evidence="4 6" id="KW-0804">Transcription</keyword>
<reference evidence="15 16" key="1">
    <citation type="journal article" date="2018" name="Nat. Biotechnol.">
        <title>A standardized bacterial taxonomy based on genome phylogeny substantially revises the tree of life.</title>
        <authorList>
            <person name="Parks D.H."/>
            <person name="Chuvochina M."/>
            <person name="Waite D.W."/>
            <person name="Rinke C."/>
            <person name="Skarshewski A."/>
            <person name="Chaumeil P.A."/>
            <person name="Hugenholtz P."/>
        </authorList>
    </citation>
    <scope>NUCLEOTIDE SEQUENCE [LARGE SCALE GENOMIC DNA]</scope>
    <source>
        <strain evidence="15">UBA8844</strain>
    </source>
</reference>
<dbReference type="PROSITE" id="PS01166">
    <property type="entry name" value="RNA_POL_BETA"/>
    <property type="match status" value="1"/>
</dbReference>
<dbReference type="InterPro" id="IPR015712">
    <property type="entry name" value="DNA-dir_RNA_pol_su2"/>
</dbReference>
<feature type="domain" description="RNA polymerase Rpb2" evidence="11">
    <location>
        <begin position="147"/>
        <end position="219"/>
    </location>
</feature>
<dbReference type="HAMAP" id="MF_01321">
    <property type="entry name" value="RNApol_bact_RpoB"/>
    <property type="match status" value="1"/>
</dbReference>
<dbReference type="EC" id="2.7.7.6" evidence="6 7"/>
<dbReference type="Gene3D" id="2.40.270.10">
    <property type="entry name" value="DNA-directed RNA polymerase, subunit 2, domain 6"/>
    <property type="match status" value="2"/>
</dbReference>
<evidence type="ECO:0000256" key="5">
    <source>
        <dbReference type="ARBA" id="ARBA00048552"/>
    </source>
</evidence>
<dbReference type="Pfam" id="PF04563">
    <property type="entry name" value="RNA_pol_Rpb2_1"/>
    <property type="match status" value="1"/>
</dbReference>
<dbReference type="FunFam" id="3.90.1800.10:FF:000001">
    <property type="entry name" value="DNA-directed RNA polymerase subunit beta"/>
    <property type="match status" value="1"/>
</dbReference>
<evidence type="ECO:0000256" key="7">
    <source>
        <dbReference type="RuleBase" id="RU363031"/>
    </source>
</evidence>
<dbReference type="Pfam" id="PF10385">
    <property type="entry name" value="RNA_pol_Rpb2_45"/>
    <property type="match status" value="1"/>
</dbReference>
<dbReference type="InterPro" id="IPR019462">
    <property type="entry name" value="DNA-dir_RNA_pol_bsu_external_1"/>
</dbReference>
<organism evidence="15 16">
    <name type="scientific">Gemmatimonas aurantiaca</name>
    <dbReference type="NCBI Taxonomy" id="173480"/>
    <lineage>
        <taxon>Bacteria</taxon>
        <taxon>Pseudomonadati</taxon>
        <taxon>Gemmatimonadota</taxon>
        <taxon>Gemmatimonadia</taxon>
        <taxon>Gemmatimonadales</taxon>
        <taxon>Gemmatimonadaceae</taxon>
        <taxon>Gemmatimonas</taxon>
    </lineage>
</organism>
<evidence type="ECO:0000256" key="4">
    <source>
        <dbReference type="ARBA" id="ARBA00023163"/>
    </source>
</evidence>
<name>A0A3D4V774_9BACT</name>
<evidence type="ECO:0000259" key="10">
    <source>
        <dbReference type="Pfam" id="PF04560"/>
    </source>
</evidence>
<dbReference type="SUPFAM" id="SSF64484">
    <property type="entry name" value="beta and beta-prime subunits of DNA dependent RNA-polymerase"/>
    <property type="match status" value="2"/>
</dbReference>
<dbReference type="CDD" id="cd00653">
    <property type="entry name" value="RNA_pol_B_RPB2"/>
    <property type="match status" value="1"/>
</dbReference>
<keyword evidence="3 6" id="KW-0548">Nucleotidyltransferase</keyword>
<dbReference type="Gene3D" id="3.90.1100.10">
    <property type="match status" value="2"/>
</dbReference>
<evidence type="ECO:0000313" key="15">
    <source>
        <dbReference type="EMBL" id="HCT56674.1"/>
    </source>
</evidence>
<dbReference type="GO" id="GO:0000428">
    <property type="term" value="C:DNA-directed RNA polymerase complex"/>
    <property type="evidence" value="ECO:0007669"/>
    <property type="project" value="UniProtKB-KW"/>
</dbReference>
<protein>
    <recommendedName>
        <fullName evidence="6 7">DNA-directed RNA polymerase subunit beta</fullName>
        <shortName evidence="6">RNAP subunit beta</shortName>
        <ecNumber evidence="6 7">2.7.7.6</ecNumber>
    </recommendedName>
    <alternativeName>
        <fullName evidence="6">RNA polymerase subunit beta</fullName>
    </alternativeName>
    <alternativeName>
        <fullName evidence="6">Transcriptase subunit beta</fullName>
    </alternativeName>
</protein>
<dbReference type="EMBL" id="DPIY01000006">
    <property type="protein sequence ID" value="HCT56674.1"/>
    <property type="molecule type" value="Genomic_DNA"/>
</dbReference>
<evidence type="ECO:0000256" key="8">
    <source>
        <dbReference type="SAM" id="Coils"/>
    </source>
</evidence>
<dbReference type="InterPro" id="IPR010243">
    <property type="entry name" value="RNA_pol_bsu_bac"/>
</dbReference>
<evidence type="ECO:0000259" key="11">
    <source>
        <dbReference type="Pfam" id="PF04561"/>
    </source>
</evidence>
<evidence type="ECO:0000313" key="16">
    <source>
        <dbReference type="Proteomes" id="UP000264071"/>
    </source>
</evidence>
<accession>A0A3D4V774</accession>
<sequence length="1523" mass="168344">MMNQISFAKLETGMDMPHLLDIQTRAFESLLQLDAASQEREDVGLERVFKDLFPITDVHENFSLEFVRYSLGEPKYTVAECIERDMTYSAPLKATLQLVIFEDTGDGKRPRNIIEKEVYLGELPLLTELGTFVINGAERVIVSQLHRSPGVVFEESTHPNGQRLLSSRIIPFRGSWVEFTVDIHDVIYVHIDKKKKFPATALLRAFGYGENRDILRLFFAERDLDLTKKRETRNDQREVLGAIIAEDITLEGEVTAADAPKPKTKKAKAERERSEAELLVREGDELTEEVLNRLVRQGIKTVKMFASYTQIDLRDEQDAIDRGEREVRRMLARDVIDQDTGEVVAEKDTTLTDAVIKRIRKADIVKVFVFVASGRAESTLIKNTLAKDPTKAEEEALKQIYALLRPGDAPNRETAKQALERLFFSPKRYDLGRVGRYKINQRLRLNTPMRTTVLTKEDFVEIMRQLVELHEGRGDVDDIDQLGNRRIRSVGELIANQFSVGLSRMARLVKERMSINTDPEKISLDDLVNARTVSAVIQAFFGSSQLSQFMDQTNPLAELTHKRRLSALGPGGLTRERAGFEVRDVHYSQYGRMCPIETPEGPNIGLITSLACFAQVNDLGFIETPYRIVKEGRVTGEIVWLDANREEDAIIAQANSKLNPDGTFVDDLVLSRKRGDLPLEPPMNIDYMDVAPEQLVSIAAALIPFLEHDDANRALMGSNMQRQAVPLLNPATPFVGTGLEATVAVDSGAVIIARRPGVVTNVTADEIIIDAGLNQEAVDDGRPLTRLGQLDRYRLKKYWRTNQDTAINQRPLVRMGQTVAKGEVLADGAATEMGQLALGRNVTVAFMPWYGHNFEDAIVLSERLVKFDVFSSIHIQELELHVRDTKRGQEEITREIPNVAEESLVDLDERGIVRIGAAVKAGDILVGKITPKGETELSPEEKLLTAIFGEKAKDVKDSSLKVSPGMEGVVIDVKIFSRVEDQVVEKDRGERIGEVRRLEGEEKIRVNEVRDAELSRLLEGETVALALKAGTVEEAIGAGTTLTREILDGLRFATLDLKTFRVENKKANDRVRDILDAAAEEKARIEERAEDRIDRILQPDELPPGVIQLVKVYLAEKRKISVGDKMAGRHGNKGIVARIVPEEDMPFLPNGRPVDIVLNPLGVPSRMNVGQILETHLGWAAKLLNFYAKTPVFEGANEREIGLLMKLAGLRWARETLMLGGPASDTTTAEVKALLSDIKPDRRLPDKVELLGDANLNDLGGKAMSPETKALFTRVREFATQSARAIADRELDAVRAAISIHRGEASEVPEGAPAALEVLEGFAALSSTETLQRIGQPALAAMLVGGKDADVDAAASELIRLAGLTPTGKVRLRDGRTGETFTAPVTVGEIYMLKLSHLVDDKIHARSIGPYSLVTQQPLAGKAQFGGQRFGEMEVWALEAYGAAHTLQEILTVKSDDVNGRSRVYEAIVKGQNLPEPGIPESFNVLVKELQALGIKVTLGATDGTGVELVDAGGSVAGNGGEE</sequence>
<feature type="domain" description="RNA polymerase Rpb2" evidence="13">
    <location>
        <begin position="548"/>
        <end position="616"/>
    </location>
</feature>
<feature type="domain" description="DNA-directed RNA polymerase subunit 2 hybrid-binding" evidence="9">
    <location>
        <begin position="1356"/>
        <end position="1424"/>
    </location>
</feature>
<keyword evidence="1 6" id="KW-0240">DNA-directed RNA polymerase</keyword>
<dbReference type="Pfam" id="PF04565">
    <property type="entry name" value="RNA_pol_Rpb2_3"/>
    <property type="match status" value="1"/>
</dbReference>
<dbReference type="GO" id="GO:0032549">
    <property type="term" value="F:ribonucleoside binding"/>
    <property type="evidence" value="ECO:0007669"/>
    <property type="project" value="InterPro"/>
</dbReference>
<evidence type="ECO:0000259" key="12">
    <source>
        <dbReference type="Pfam" id="PF04563"/>
    </source>
</evidence>
<dbReference type="InterPro" id="IPR007120">
    <property type="entry name" value="DNA-dir_RNAP_su2_dom"/>
</dbReference>
<evidence type="ECO:0000259" key="9">
    <source>
        <dbReference type="Pfam" id="PF00562"/>
    </source>
</evidence>
<dbReference type="InterPro" id="IPR042107">
    <property type="entry name" value="DNA-dir_RNA_pol_bsu_ext_1_sf"/>
</dbReference>
<dbReference type="InterPro" id="IPR037033">
    <property type="entry name" value="DNA-dir_RNAP_su2_hyb_sf"/>
</dbReference>
<dbReference type="Gene3D" id="2.30.150.10">
    <property type="entry name" value="DNA-directed RNA polymerase, beta subunit, external 1 domain"/>
    <property type="match status" value="1"/>
</dbReference>
<dbReference type="InterPro" id="IPR007641">
    <property type="entry name" value="RNA_pol_Rpb2_7"/>
</dbReference>
<dbReference type="GO" id="GO:0003899">
    <property type="term" value="F:DNA-directed RNA polymerase activity"/>
    <property type="evidence" value="ECO:0007669"/>
    <property type="project" value="UniProtKB-UniRule"/>
</dbReference>
<dbReference type="NCBIfam" id="TIGR02013">
    <property type="entry name" value="rpoB"/>
    <property type="match status" value="1"/>
</dbReference>
<comment type="catalytic activity">
    <reaction evidence="5 6 7">
        <text>RNA(n) + a ribonucleoside 5'-triphosphate = RNA(n+1) + diphosphate</text>
        <dbReference type="Rhea" id="RHEA:21248"/>
        <dbReference type="Rhea" id="RHEA-COMP:14527"/>
        <dbReference type="Rhea" id="RHEA-COMP:17342"/>
        <dbReference type="ChEBI" id="CHEBI:33019"/>
        <dbReference type="ChEBI" id="CHEBI:61557"/>
        <dbReference type="ChEBI" id="CHEBI:140395"/>
        <dbReference type="EC" id="2.7.7.6"/>
    </reaction>
</comment>
<dbReference type="InterPro" id="IPR037034">
    <property type="entry name" value="RNA_pol_Rpb2_2_sf"/>
</dbReference>
<dbReference type="InterPro" id="IPR007642">
    <property type="entry name" value="RNA_pol_Rpb2_2"/>
</dbReference>
<dbReference type="InterPro" id="IPR007644">
    <property type="entry name" value="RNA_pol_bsu_protrusion"/>
</dbReference>
<dbReference type="Pfam" id="PF04560">
    <property type="entry name" value="RNA_pol_Rpb2_7"/>
    <property type="match status" value="1"/>
</dbReference>
<evidence type="ECO:0000256" key="6">
    <source>
        <dbReference type="HAMAP-Rule" id="MF_01321"/>
    </source>
</evidence>
<evidence type="ECO:0000256" key="3">
    <source>
        <dbReference type="ARBA" id="ARBA00022695"/>
    </source>
</evidence>
<dbReference type="NCBIfam" id="NF001616">
    <property type="entry name" value="PRK00405.1"/>
    <property type="match status" value="1"/>
</dbReference>
<dbReference type="Pfam" id="PF00562">
    <property type="entry name" value="RNA_pol_Rpb2_6"/>
    <property type="match status" value="2"/>
</dbReference>
<evidence type="ECO:0000256" key="2">
    <source>
        <dbReference type="ARBA" id="ARBA00022679"/>
    </source>
</evidence>
<evidence type="ECO:0000256" key="1">
    <source>
        <dbReference type="ARBA" id="ARBA00022478"/>
    </source>
</evidence>
<feature type="domain" description="RNA polymerase beta subunit protrusion" evidence="12">
    <location>
        <begin position="19"/>
        <end position="534"/>
    </location>
</feature>
<dbReference type="GO" id="GO:0006351">
    <property type="term" value="P:DNA-templated transcription"/>
    <property type="evidence" value="ECO:0007669"/>
    <property type="project" value="UniProtKB-UniRule"/>
</dbReference>
<comment type="caution">
    <text evidence="15">The sequence shown here is derived from an EMBL/GenBank/DDBJ whole genome shotgun (WGS) entry which is preliminary data.</text>
</comment>
<feature type="domain" description="RNA polymerase Rpb2" evidence="10">
    <location>
        <begin position="1426"/>
        <end position="1499"/>
    </location>
</feature>
<comment type="similarity">
    <text evidence="6 7">Belongs to the RNA polymerase beta chain family.</text>
</comment>
<dbReference type="InterPro" id="IPR007121">
    <property type="entry name" value="RNA_pol_bsu_CS"/>
</dbReference>
<feature type="domain" description="DNA-directed RNA polymerase subunit 2 hybrid-binding" evidence="9">
    <location>
        <begin position="753"/>
        <end position="1218"/>
    </location>
</feature>
<dbReference type="GO" id="GO:0003677">
    <property type="term" value="F:DNA binding"/>
    <property type="evidence" value="ECO:0007669"/>
    <property type="project" value="UniProtKB-UniRule"/>
</dbReference>
<evidence type="ECO:0000259" key="13">
    <source>
        <dbReference type="Pfam" id="PF04565"/>
    </source>
</evidence>
<evidence type="ECO:0000259" key="14">
    <source>
        <dbReference type="Pfam" id="PF10385"/>
    </source>
</evidence>
<gene>
    <name evidence="6 15" type="primary">rpoB</name>
    <name evidence="15" type="ORF">DGD08_05615</name>
</gene>
<proteinExistence type="inferred from homology"/>
<feature type="domain" description="RNA polymerase Rpb2" evidence="11">
    <location>
        <begin position="378"/>
        <end position="488"/>
    </location>
</feature>
<keyword evidence="2 6" id="KW-0808">Transferase</keyword>
<keyword evidence="8" id="KW-0175">Coiled coil</keyword>
<dbReference type="Gene3D" id="2.40.50.150">
    <property type="match status" value="1"/>
</dbReference>
<feature type="domain" description="DNA-directed RNA polymerase beta subunit external 1" evidence="14">
    <location>
        <begin position="626"/>
        <end position="691"/>
    </location>
</feature>
<dbReference type="Pfam" id="PF04561">
    <property type="entry name" value="RNA_pol_Rpb2_2"/>
    <property type="match status" value="2"/>
</dbReference>
<dbReference type="InterPro" id="IPR007645">
    <property type="entry name" value="RNA_pol_Rpb2_3"/>
</dbReference>
<dbReference type="PANTHER" id="PTHR20856">
    <property type="entry name" value="DNA-DIRECTED RNA POLYMERASE I SUBUNIT 2"/>
    <property type="match status" value="1"/>
</dbReference>
<dbReference type="Gene3D" id="2.40.50.100">
    <property type="match status" value="1"/>
</dbReference>
<dbReference type="InterPro" id="IPR014724">
    <property type="entry name" value="RNA_pol_RPB2_OB-fold"/>
</dbReference>
<feature type="coiled-coil region" evidence="8">
    <location>
        <begin position="1068"/>
        <end position="1095"/>
    </location>
</feature>
<comment type="function">
    <text evidence="6 7">DNA-dependent RNA polymerase catalyzes the transcription of DNA into RNA using the four ribonucleoside triphosphates as substrates.</text>
</comment>
<comment type="subunit">
    <text evidence="6 7">The RNAP catalytic core consists of 2 alpha, 1 beta, 1 beta' and 1 omega subunit. When a sigma factor is associated with the core the holoenzyme is formed, which can initiate transcription.</text>
</comment>
<dbReference type="Gene3D" id="3.90.1110.10">
    <property type="entry name" value="RNA polymerase Rpb2, domain 2"/>
    <property type="match status" value="1"/>
</dbReference>
<dbReference type="Gene3D" id="3.90.1800.10">
    <property type="entry name" value="RNA polymerase alpha subunit dimerisation domain"/>
    <property type="match status" value="1"/>
</dbReference>